<gene>
    <name evidence="1" type="ORF">ODALV1_LOCUS24742</name>
</gene>
<evidence type="ECO:0000313" key="2">
    <source>
        <dbReference type="Proteomes" id="UP001642540"/>
    </source>
</evidence>
<sequence>MQNPNDGWHYDCHTLKELGFETCPNLQLAGDGSSKILQRTGCILYVKSPFDRYLLLEVATLLDAKWELEVGSVDHVRIWLLRQILSLAKVHVPAPTSLFDQVIRKQMEANVIVNAESAQGNFEVDLPLSENAMM</sequence>
<proteinExistence type="predicted"/>
<comment type="caution">
    <text evidence="1">The sequence shown here is derived from an EMBL/GenBank/DDBJ whole genome shotgun (WGS) entry which is preliminary data.</text>
</comment>
<dbReference type="Proteomes" id="UP001642540">
    <property type="component" value="Unassembled WGS sequence"/>
</dbReference>
<accession>A0ABP1RQ70</accession>
<organism evidence="1 2">
    <name type="scientific">Orchesella dallaii</name>
    <dbReference type="NCBI Taxonomy" id="48710"/>
    <lineage>
        <taxon>Eukaryota</taxon>
        <taxon>Metazoa</taxon>
        <taxon>Ecdysozoa</taxon>
        <taxon>Arthropoda</taxon>
        <taxon>Hexapoda</taxon>
        <taxon>Collembola</taxon>
        <taxon>Entomobryomorpha</taxon>
        <taxon>Entomobryoidea</taxon>
        <taxon>Orchesellidae</taxon>
        <taxon>Orchesellinae</taxon>
        <taxon>Orchesella</taxon>
    </lineage>
</organism>
<name>A0ABP1RQ70_9HEXA</name>
<evidence type="ECO:0000313" key="1">
    <source>
        <dbReference type="EMBL" id="CAL8132748.1"/>
    </source>
</evidence>
<dbReference type="EMBL" id="CAXLJM020000093">
    <property type="protein sequence ID" value="CAL8132748.1"/>
    <property type="molecule type" value="Genomic_DNA"/>
</dbReference>
<keyword evidence="2" id="KW-1185">Reference proteome</keyword>
<protein>
    <submittedName>
        <fullName evidence="1">Uncharacterized protein</fullName>
    </submittedName>
</protein>
<reference evidence="1 2" key="1">
    <citation type="submission" date="2024-08" db="EMBL/GenBank/DDBJ databases">
        <authorList>
            <person name="Cucini C."/>
            <person name="Frati F."/>
        </authorList>
    </citation>
    <scope>NUCLEOTIDE SEQUENCE [LARGE SCALE GENOMIC DNA]</scope>
</reference>